<comment type="similarity">
    <text evidence="2">Belongs to the SLC35F solute transporter family.</text>
</comment>
<evidence type="ECO:0000256" key="1">
    <source>
        <dbReference type="ARBA" id="ARBA00004141"/>
    </source>
</evidence>
<organism evidence="9 10">
    <name type="scientific">Acrobeloides nanus</name>
    <dbReference type="NCBI Taxonomy" id="290746"/>
    <lineage>
        <taxon>Eukaryota</taxon>
        <taxon>Metazoa</taxon>
        <taxon>Ecdysozoa</taxon>
        <taxon>Nematoda</taxon>
        <taxon>Chromadorea</taxon>
        <taxon>Rhabditida</taxon>
        <taxon>Tylenchina</taxon>
        <taxon>Cephalobomorpha</taxon>
        <taxon>Cephaloboidea</taxon>
        <taxon>Cephalobidae</taxon>
        <taxon>Acrobeloides</taxon>
    </lineage>
</organism>
<reference evidence="10" key="1">
    <citation type="submission" date="2022-11" db="UniProtKB">
        <authorList>
            <consortium name="WormBaseParasite"/>
        </authorList>
    </citation>
    <scope>IDENTIFICATION</scope>
</reference>
<feature type="transmembrane region" description="Helical" evidence="8">
    <location>
        <begin position="295"/>
        <end position="315"/>
    </location>
</feature>
<proteinExistence type="inferred from homology"/>
<dbReference type="SUPFAM" id="SSF103481">
    <property type="entry name" value="Multidrug resistance efflux transporter EmrE"/>
    <property type="match status" value="1"/>
</dbReference>
<feature type="transmembrane region" description="Helical" evidence="8">
    <location>
        <begin position="28"/>
        <end position="46"/>
    </location>
</feature>
<feature type="transmembrane region" description="Helical" evidence="8">
    <location>
        <begin position="207"/>
        <end position="224"/>
    </location>
</feature>
<dbReference type="InterPro" id="IPR037185">
    <property type="entry name" value="EmrE-like"/>
</dbReference>
<accession>A0A914EJ56</accession>
<protein>
    <recommendedName>
        <fullName evidence="6">Solute carrier family 35 member F5</fullName>
    </recommendedName>
</protein>
<dbReference type="WBParaSite" id="ACRNAN_scaffold811.g29342.t1">
    <property type="protein sequence ID" value="ACRNAN_scaffold811.g29342.t1"/>
    <property type="gene ID" value="ACRNAN_scaffold811.g29342"/>
</dbReference>
<evidence type="ECO:0000313" key="9">
    <source>
        <dbReference type="Proteomes" id="UP000887540"/>
    </source>
</evidence>
<keyword evidence="9" id="KW-1185">Reference proteome</keyword>
<dbReference type="Proteomes" id="UP000887540">
    <property type="component" value="Unplaced"/>
</dbReference>
<feature type="transmembrane region" description="Helical" evidence="8">
    <location>
        <begin position="357"/>
        <end position="378"/>
    </location>
</feature>
<evidence type="ECO:0000256" key="3">
    <source>
        <dbReference type="ARBA" id="ARBA00022692"/>
    </source>
</evidence>
<keyword evidence="4 8" id="KW-1133">Transmembrane helix</keyword>
<evidence type="ECO:0000256" key="6">
    <source>
        <dbReference type="ARBA" id="ARBA00040744"/>
    </source>
</evidence>
<evidence type="ECO:0000256" key="8">
    <source>
        <dbReference type="SAM" id="Phobius"/>
    </source>
</evidence>
<keyword evidence="3 8" id="KW-0812">Transmembrane</keyword>
<dbReference type="AlphaFoldDB" id="A0A914EJ56"/>
<dbReference type="PANTHER" id="PTHR23051:SF0">
    <property type="entry name" value="SOLUTE CARRIER FAMILY 35 MEMBER F5"/>
    <property type="match status" value="1"/>
</dbReference>
<evidence type="ECO:0000313" key="10">
    <source>
        <dbReference type="WBParaSite" id="ACRNAN_scaffold811.g29342.t1"/>
    </source>
</evidence>
<feature type="transmembrane region" description="Helical" evidence="8">
    <location>
        <begin position="327"/>
        <end position="345"/>
    </location>
</feature>
<feature type="region of interest" description="Disordered" evidence="7">
    <location>
        <begin position="110"/>
        <end position="135"/>
    </location>
</feature>
<dbReference type="PANTHER" id="PTHR23051">
    <property type="entry name" value="SOLUTE CARRIER FAMILY 35, MEMBER F5"/>
    <property type="match status" value="1"/>
</dbReference>
<evidence type="ECO:0000256" key="4">
    <source>
        <dbReference type="ARBA" id="ARBA00022989"/>
    </source>
</evidence>
<dbReference type="GO" id="GO:0016020">
    <property type="term" value="C:membrane"/>
    <property type="evidence" value="ECO:0007669"/>
    <property type="project" value="UniProtKB-SubCell"/>
</dbReference>
<feature type="transmembrane region" description="Helical" evidence="8">
    <location>
        <begin position="183"/>
        <end position="201"/>
    </location>
</feature>
<keyword evidence="5 8" id="KW-0472">Membrane</keyword>
<feature type="transmembrane region" description="Helical" evidence="8">
    <location>
        <begin position="412"/>
        <end position="432"/>
    </location>
</feature>
<comment type="subcellular location">
    <subcellularLocation>
        <location evidence="1">Membrane</location>
        <topology evidence="1">Multi-pass membrane protein</topology>
    </subcellularLocation>
</comment>
<evidence type="ECO:0000256" key="5">
    <source>
        <dbReference type="ARBA" id="ARBA00023136"/>
    </source>
</evidence>
<evidence type="ECO:0000256" key="7">
    <source>
        <dbReference type="SAM" id="MobiDB-lite"/>
    </source>
</evidence>
<sequence>MVVNIVWVGSAEITRYIFIDLQFNRPLFITYVKSCMFSIFMLRYALSPAVETKNQSGKYSSLESHSEEDGEIESLTNAEFEAIPMSSDIDSEFERNSPLVVINGSLSPSSTKLRLEDSDASSTTPSKPSRKNSFGKRRKVRFALFREIRRIPSSIAEEAKKARLPYGYGNPIEGCMSSPFVRYVFYFAPLWFISSITYQAALAFTSVSAVNLISSSSSLFVLILNTLCPSRSSDRFTFTKLALVLLNFGGVAIVSEFSLSVIGAGLSLFSAFSYSLYLTTFSAVSAKHGDIDMNLMFGSIGLFSFFVCTPLMFIVHLTGIESQLPPPTHFFVCTPLMFIVHLTGIESQLPPPTQLELFLTLLSGFVGSVFADYLWIYATFLTNPLISSLALTLGIPVSMLADSFFRHNAPNIMQILASIPIMASFIGAALIMNKSEKGNNSKGSNLRSSIVKVMEKSDGGSYESQNLIENEESL</sequence>
<feature type="transmembrane region" description="Helical" evidence="8">
    <location>
        <begin position="236"/>
        <end position="255"/>
    </location>
</feature>
<feature type="transmembrane region" description="Helical" evidence="8">
    <location>
        <begin position="384"/>
        <end position="405"/>
    </location>
</feature>
<evidence type="ECO:0000256" key="2">
    <source>
        <dbReference type="ARBA" id="ARBA00007863"/>
    </source>
</evidence>
<name>A0A914EJ56_9BILA</name>